<dbReference type="InterPro" id="IPR023088">
    <property type="entry name" value="PDEase"/>
</dbReference>
<dbReference type="InterPro" id="IPR003607">
    <property type="entry name" value="HD/PDEase_dom"/>
</dbReference>
<feature type="compositionally biased region" description="Acidic residues" evidence="10">
    <location>
        <begin position="174"/>
        <end position="195"/>
    </location>
</feature>
<evidence type="ECO:0000256" key="10">
    <source>
        <dbReference type="SAM" id="MobiDB-lite"/>
    </source>
</evidence>
<evidence type="ECO:0000256" key="3">
    <source>
        <dbReference type="ARBA" id="ARBA00022737"/>
    </source>
</evidence>
<feature type="compositionally biased region" description="Low complexity" evidence="10">
    <location>
        <begin position="1039"/>
        <end position="1048"/>
    </location>
</feature>
<dbReference type="Pfam" id="PF01391">
    <property type="entry name" value="Collagen"/>
    <property type="match status" value="2"/>
</dbReference>
<evidence type="ECO:0000256" key="9">
    <source>
        <dbReference type="SAM" id="Coils"/>
    </source>
</evidence>
<reference evidence="16" key="1">
    <citation type="submission" date="2022-11" db="UniProtKB">
        <authorList>
            <consortium name="WormBaseParasite"/>
        </authorList>
    </citation>
    <scope>IDENTIFICATION</scope>
</reference>
<dbReference type="Gene3D" id="3.30.160.590">
    <property type="match status" value="1"/>
</dbReference>
<feature type="binding site" evidence="6">
    <location>
        <position position="2043"/>
    </location>
    <ligand>
        <name>Zn(2+)</name>
        <dbReference type="ChEBI" id="CHEBI:29105"/>
        <label>1</label>
    </ligand>
</feature>
<dbReference type="Gene3D" id="1.20.5.320">
    <property type="entry name" value="6-Phosphogluconate Dehydrogenase, domain 3"/>
    <property type="match status" value="1"/>
</dbReference>
<dbReference type="InterPro" id="IPR008160">
    <property type="entry name" value="Collagen"/>
</dbReference>
<dbReference type="PRINTS" id="PR00387">
    <property type="entry name" value="PDIESTERASE1"/>
</dbReference>
<dbReference type="CDD" id="cd00077">
    <property type="entry name" value="HDc"/>
    <property type="match status" value="1"/>
</dbReference>
<dbReference type="EC" id="3.1.4.-" evidence="8"/>
<dbReference type="InterPro" id="IPR001202">
    <property type="entry name" value="WW_dom"/>
</dbReference>
<feature type="binding site" evidence="6">
    <location>
        <position position="1921"/>
    </location>
    <ligand>
        <name>Zn(2+)</name>
        <dbReference type="ChEBI" id="CHEBI:29105"/>
        <label>2</label>
    </ligand>
</feature>
<dbReference type="Gene3D" id="1.10.1300.10">
    <property type="entry name" value="3'5'-cyclic nucleotide phosphodiesterase, catalytic domain"/>
    <property type="match status" value="1"/>
</dbReference>
<dbReference type="CDD" id="cd19868">
    <property type="entry name" value="DSRM_DGCR8_rpt2"/>
    <property type="match status" value="1"/>
</dbReference>
<dbReference type="WBParaSite" id="scf7180000420926.g5948">
    <property type="protein sequence ID" value="scf7180000420926.g5948"/>
    <property type="gene ID" value="scf7180000420926.g5948"/>
</dbReference>
<dbReference type="Pfam" id="PF01070">
    <property type="entry name" value="FMN_dh"/>
    <property type="match status" value="1"/>
</dbReference>
<feature type="region of interest" description="Disordered" evidence="10">
    <location>
        <begin position="1217"/>
        <end position="1286"/>
    </location>
</feature>
<dbReference type="CDD" id="cd00201">
    <property type="entry name" value="WW"/>
    <property type="match status" value="1"/>
</dbReference>
<feature type="domain" description="PDEase" evidence="14">
    <location>
        <begin position="1784"/>
        <end position="2137"/>
    </location>
</feature>
<proteinExistence type="inferred from homology"/>
<dbReference type="InterPro" id="IPR014720">
    <property type="entry name" value="dsRBD_dom"/>
</dbReference>
<dbReference type="GO" id="GO:0020037">
    <property type="term" value="F:heme binding"/>
    <property type="evidence" value="ECO:0007669"/>
    <property type="project" value="InterPro"/>
</dbReference>
<comment type="similarity">
    <text evidence="2 8">Belongs to the cyclic nucleotide phosphodiesterase family.</text>
</comment>
<comment type="cofactor">
    <cofactor evidence="8">
        <name>a divalent metal cation</name>
        <dbReference type="ChEBI" id="CHEBI:60240"/>
    </cofactor>
    <text evidence="8">Binds 2 divalent metal cations per subunit. Site 1 may preferentially bind zinc ions, while site 2 has a preference for magnesium and/or manganese ions.</text>
</comment>
<feature type="binding site" evidence="5">
    <location>
        <position position="2043"/>
    </location>
    <ligand>
        <name>AMP</name>
        <dbReference type="ChEBI" id="CHEBI:456215"/>
    </ligand>
</feature>
<sequence length="2165" mass="242473">MDIYRTFRIDALPEIVEAVKDRVFVDGGFRTGTDIFKALAIGAQLVFIGRPIIYGLAIGGKEGVKQVLKLLKTEFDYAMRLSGCATISQLQRMDTDNSDNDDVFTVDELEQLEQMRNDLLAELKGSEDQQDDSIDYEGIENEKMNEFSNNNAVKDLQDTSDSANPNEAIQQNESFEEEVIQEEDDDSDSEEEFNQEEISKHIDNLLEEPIKEGVKTTPKHLSKRFKRVLEYRANDHFNVLPDGWVEITHASGLPVYLHKPTRVCTFSRPYFIGRSSIRKHKVPESAITCLYQKKYQDEVEASLKAAQDPSVVNEDGMNKDVGEDSSNNTLPGKLITPNVRVKTELDQRKMQLTADQLYNYAKDRFKFKEICIYRFGKWTEARNFYKKRKMRQLLVGGEGREGGHMKTGFKTREERPGLPSDVKLITVPSLEIDSKPNKRLFYLNPQGKTSVSILHGLILIFYPFNLKFLEFVQKALKCTVRYFFSETRSSATPYHCAVKLVLNNSQTTTQNTGRKRFYNSQQNQQPSAEIVKQKLALMHEDFNKINSGQKLSNNTDAENKAADDPSDSEFVVLGEGFGPGKKQAKMIAAKAAVEKLVPGVEFDVDGIACNSNNRNEFSENTPTSSNNLITSCPLMASGTSVGSPITGGDRNDLHIFDMIGVTDTRIPELCARAGQPSPYLVLQEYLKRHSAFGDTAINLTSRLLRHQRHEFKLSIGEELSVKVISGNKREGKQIAAQAMLKKLHPEIETWGAILKLYGHEAQQKFRDARKNKDSVVKLQSIQDEANVRQFQPNKLILEKLRNEMLKLSADLIKNCSSNKQSVDGEEPPAKFRRSDFCSELPILSEEKLSELSAKFMSERPELQKCLPSVRETIEKRKECPVCPQGSPGKPGLPGENGIDGEPGMPGLNASFTLTNISLQKKCIQCPAGMPGPVGLPGCIFPYLDFNCLIILVPGLPGLDGTKGIQGCAGRDGEIGLTGPPGDPGITGQDGLEGETGKHQTVFQIIIFLFKVVKLNASRGLPGEIGSPGPVGQIGPQGPKGFPGIQGPPGKKGPIGEPGTDGHYCSCNSWMKKIFQNSEETINNYNESEAKSLTSFLNINNFNNKKAFLRALLRRRAFLRRRLLRRFQRKVLTVPLNSYSQEDENSRQHSPNASPSNLIALKAVANGGKRRHHKKKKKGNKGENNDGLGTKLRTLAESSSTNTFSTAVKPTDSIIRRQPEGILKGTHQRIGRPPGRAVQYAEGTNSGIDTAEGQPMLGTTDPASSPTCSSPSSPPTSFSSNGDPSSFMARRASATQMEQYGPMLLRHCKRALLVLNSFSTSSTGNIFNNKPTCSSNSINDCPLFCNLRKAGWEIEICTSQSALDEVRTRRPVIILLDGITHCGSRRREYFANELFRLLKEALVEQSKQLLTTDVEDVLFVWLFDKLPNERRLRHMSKQSVVTNYLLRSSTDISLCEQFSCLSSRLRAVPALFTVVEEAQQPIKICDERNTVQYVNKAFEMLTGRNRAVLLGSDGSNEFGGGAQRNHHHREQLLPNHIAAATIAASATAAVAPSSISWSTSLPPPHPPFPPPHPPPVMTVTGTPPIARAESICEEILERNTNSPTFPLNATRRRSSDWQCIAVPTSSKRYSMHYYLFSAAFFRNERSEKGGRSSNAALVDAPITEALNALASIFHRCDEETQIQLREAMRILSSSELYTPTITRFRENDRIASGYYDGLIRLHHPTRQRKRSVVEAYRDHQQRRASSGSCISGLTTLGVGGGGTTSLQEQKQNLKRLHKNGEEEKEEEEEEGGTNNLLENIIFKQKGRRVSAEIFKVLEKEHCWDFDVIELERVTDSHPLANLGFKVFERWSVCEALHCSSDVLHKWLTIIEANYQSGNAYHNATHAADVLQATSYFLSSDPVGQLIQDNHALAALIAATVHDLDHPGRGNAFLMNTRQRLAILYNDHSILENHHVALAFQLTLSQPGVNIFAQMPRDDFVQMRQSVIDMVLATDMSRHFEHLAKFQQLMAILPGNAEEEAEQEEEEDRDTNSMIICRMMVKCADIANPTREWRLCHEWALRIVQEYFDQTAEEVERKLPVTMKGFDRETCNVPLTQCTFVDMFARETFTGWCEFAALPHLLTRLEENYERWKTQASDWEPQRNNDNANLLALREKQWRRISSGDKQ</sequence>
<dbReference type="GO" id="GO:0007165">
    <property type="term" value="P:signal transduction"/>
    <property type="evidence" value="ECO:0007669"/>
    <property type="project" value="InterPro"/>
</dbReference>
<feature type="binding site" evidence="5">
    <location>
        <position position="1921"/>
    </location>
    <ligand>
        <name>AMP</name>
        <dbReference type="ChEBI" id="CHEBI:456215"/>
    </ligand>
</feature>
<dbReference type="GO" id="GO:0016491">
    <property type="term" value="F:oxidoreductase activity"/>
    <property type="evidence" value="ECO:0007669"/>
    <property type="project" value="InterPro"/>
</dbReference>
<feature type="compositionally biased region" description="Basic residues" evidence="10">
    <location>
        <begin position="1167"/>
        <end position="1178"/>
    </location>
</feature>
<feature type="region of interest" description="Disordered" evidence="10">
    <location>
        <begin position="1164"/>
        <end position="1188"/>
    </location>
</feature>
<dbReference type="GO" id="GO:0046872">
    <property type="term" value="F:metal ion binding"/>
    <property type="evidence" value="ECO:0007669"/>
    <property type="project" value="UniProtKB-KW"/>
</dbReference>
<dbReference type="SMART" id="SM00471">
    <property type="entry name" value="HDc"/>
    <property type="match status" value="1"/>
</dbReference>
<dbReference type="SMART" id="SM00456">
    <property type="entry name" value="WW"/>
    <property type="match status" value="1"/>
</dbReference>
<dbReference type="InterPro" id="IPR036971">
    <property type="entry name" value="PDEase_catalytic_dom_sf"/>
</dbReference>
<feature type="binding site" evidence="5">
    <location>
        <position position="2095"/>
    </location>
    <ligand>
        <name>AMP</name>
        <dbReference type="ChEBI" id="CHEBI:456215"/>
    </ligand>
</feature>
<evidence type="ECO:0000256" key="6">
    <source>
        <dbReference type="PIRSR" id="PIRSR623088-3"/>
    </source>
</evidence>
<keyword evidence="15" id="KW-1185">Reference proteome</keyword>
<dbReference type="GO" id="GO:0042802">
    <property type="term" value="F:identical protein binding"/>
    <property type="evidence" value="ECO:0007669"/>
    <property type="project" value="InterPro"/>
</dbReference>
<dbReference type="InterPro" id="IPR040375">
    <property type="entry name" value="DGCR8"/>
</dbReference>
<feature type="compositionally biased region" description="Low complexity" evidence="10">
    <location>
        <begin position="1258"/>
        <end position="1279"/>
    </location>
</feature>
<dbReference type="PANTHER" id="PTHR13482:SF3">
    <property type="entry name" value="MICROPROCESSOR COMPLEX SUBUNIT DGCR8"/>
    <property type="match status" value="1"/>
</dbReference>
<feature type="region of interest" description="Disordered" evidence="10">
    <location>
        <begin position="547"/>
        <end position="566"/>
    </location>
</feature>
<dbReference type="InterPro" id="IPR023174">
    <property type="entry name" value="PDEase_CS"/>
</dbReference>
<dbReference type="GO" id="GO:0004114">
    <property type="term" value="F:3',5'-cyclic-nucleotide phosphodiesterase activity"/>
    <property type="evidence" value="ECO:0007669"/>
    <property type="project" value="InterPro"/>
</dbReference>
<feature type="domain" description="WW" evidence="11">
    <location>
        <begin position="238"/>
        <end position="271"/>
    </location>
</feature>
<dbReference type="PANTHER" id="PTHR13482">
    <property type="entry name" value="MICRORNA PROCESSOR COMPLEX SUBUNIT DGCR8"/>
    <property type="match status" value="1"/>
</dbReference>
<dbReference type="PROSITE" id="PS00126">
    <property type="entry name" value="PDEASE_I_1"/>
    <property type="match status" value="1"/>
</dbReference>
<evidence type="ECO:0000259" key="14">
    <source>
        <dbReference type="PROSITE" id="PS51845"/>
    </source>
</evidence>
<feature type="active site" description="Proton donor" evidence="4">
    <location>
        <position position="1880"/>
    </location>
</feature>
<comment type="cofactor">
    <cofactor evidence="1">
        <name>FMN</name>
        <dbReference type="ChEBI" id="CHEBI:58210"/>
    </cofactor>
</comment>
<dbReference type="PROSITE" id="PS50020">
    <property type="entry name" value="WW_DOMAIN_2"/>
    <property type="match status" value="1"/>
</dbReference>
<dbReference type="InterPro" id="IPR037396">
    <property type="entry name" value="FMN_HAD"/>
</dbReference>
<dbReference type="PROSITE" id="PS50137">
    <property type="entry name" value="DS_RBD"/>
    <property type="match status" value="1"/>
</dbReference>
<keyword evidence="9" id="KW-0175">Coiled coil</keyword>
<dbReference type="Gene3D" id="3.20.20.70">
    <property type="entry name" value="Aldolase class I"/>
    <property type="match status" value="1"/>
</dbReference>
<dbReference type="InterPro" id="IPR000262">
    <property type="entry name" value="FMN-dep_DH"/>
</dbReference>
<dbReference type="GO" id="GO:0070878">
    <property type="term" value="F:primary miRNA binding"/>
    <property type="evidence" value="ECO:0007669"/>
    <property type="project" value="TreeGrafter"/>
</dbReference>
<feature type="region of interest" description="Disordered" evidence="10">
    <location>
        <begin position="170"/>
        <end position="196"/>
    </location>
</feature>
<feature type="coiled-coil region" evidence="9">
    <location>
        <begin position="1762"/>
        <end position="1789"/>
    </location>
</feature>
<dbReference type="GO" id="GO:0003725">
    <property type="term" value="F:double-stranded RNA binding"/>
    <property type="evidence" value="ECO:0007669"/>
    <property type="project" value="TreeGrafter"/>
</dbReference>
<evidence type="ECO:0000256" key="2">
    <source>
        <dbReference type="ARBA" id="ARBA00007648"/>
    </source>
</evidence>
<accession>A0A915NQ77</accession>
<feature type="domain" description="FMN hydroxy acid dehydrogenase" evidence="13">
    <location>
        <begin position="1"/>
        <end position="100"/>
    </location>
</feature>
<evidence type="ECO:0000256" key="1">
    <source>
        <dbReference type="ARBA" id="ARBA00001917"/>
    </source>
</evidence>
<evidence type="ECO:0000259" key="13">
    <source>
        <dbReference type="PROSITE" id="PS51349"/>
    </source>
</evidence>
<name>A0A915NQ77_9BILA</name>
<evidence type="ECO:0000256" key="4">
    <source>
        <dbReference type="PIRSR" id="PIRSR623088-1"/>
    </source>
</evidence>
<dbReference type="GO" id="GO:0031053">
    <property type="term" value="P:primary miRNA processing"/>
    <property type="evidence" value="ECO:0007669"/>
    <property type="project" value="InterPro"/>
</dbReference>
<dbReference type="PROSITE" id="PS51349">
    <property type="entry name" value="FMN_HYDROXY_ACID_DH_2"/>
    <property type="match status" value="1"/>
</dbReference>
<feature type="compositionally biased region" description="Polar residues" evidence="10">
    <location>
        <begin position="547"/>
        <end position="556"/>
    </location>
</feature>
<evidence type="ECO:0000256" key="8">
    <source>
        <dbReference type="RuleBase" id="RU363067"/>
    </source>
</evidence>
<keyword evidence="3" id="KW-0677">Repeat</keyword>
<organism evidence="15 16">
    <name type="scientific">Meloidogyne floridensis</name>
    <dbReference type="NCBI Taxonomy" id="298350"/>
    <lineage>
        <taxon>Eukaryota</taxon>
        <taxon>Metazoa</taxon>
        <taxon>Ecdysozoa</taxon>
        <taxon>Nematoda</taxon>
        <taxon>Chromadorea</taxon>
        <taxon>Rhabditida</taxon>
        <taxon>Tylenchina</taxon>
        <taxon>Tylenchomorpha</taxon>
        <taxon>Tylenchoidea</taxon>
        <taxon>Meloidogynidae</taxon>
        <taxon>Meloidogyninae</taxon>
        <taxon>Meloidogyne</taxon>
    </lineage>
</organism>
<dbReference type="InterPro" id="IPR013785">
    <property type="entry name" value="Aldolase_TIM"/>
</dbReference>
<dbReference type="Gene3D" id="2.20.70.10">
    <property type="match status" value="1"/>
</dbReference>
<dbReference type="PROSITE" id="PS51845">
    <property type="entry name" value="PDEASE_I_2"/>
    <property type="match status" value="1"/>
</dbReference>
<dbReference type="SUPFAM" id="SSF109604">
    <property type="entry name" value="HD-domain/PDEase-like"/>
    <property type="match status" value="1"/>
</dbReference>
<feature type="binding site" evidence="5">
    <location>
        <begin position="1880"/>
        <end position="1884"/>
    </location>
    <ligand>
        <name>AMP</name>
        <dbReference type="ChEBI" id="CHEBI:456215"/>
    </ligand>
</feature>
<dbReference type="SUPFAM" id="SSF51395">
    <property type="entry name" value="FMN-linked oxidoreductases"/>
    <property type="match status" value="1"/>
</dbReference>
<feature type="domain" description="DRBM" evidence="12">
    <location>
        <begin position="569"/>
        <end position="598"/>
    </location>
</feature>
<evidence type="ECO:0000259" key="12">
    <source>
        <dbReference type="PROSITE" id="PS50137"/>
    </source>
</evidence>
<dbReference type="Proteomes" id="UP000887560">
    <property type="component" value="Unplaced"/>
</dbReference>
<evidence type="ECO:0000256" key="5">
    <source>
        <dbReference type="PIRSR" id="PIRSR623088-2"/>
    </source>
</evidence>
<dbReference type="InterPro" id="IPR002073">
    <property type="entry name" value="PDEase_catalytic_dom"/>
</dbReference>
<evidence type="ECO:0000256" key="7">
    <source>
        <dbReference type="PROSITE-ProRule" id="PRU00266"/>
    </source>
</evidence>
<dbReference type="Pfam" id="PF00233">
    <property type="entry name" value="PDEase_I"/>
    <property type="match status" value="1"/>
</dbReference>
<evidence type="ECO:0000313" key="15">
    <source>
        <dbReference type="Proteomes" id="UP000887560"/>
    </source>
</evidence>
<dbReference type="GO" id="GO:0070877">
    <property type="term" value="C:microprocessor complex"/>
    <property type="evidence" value="ECO:0007669"/>
    <property type="project" value="InterPro"/>
</dbReference>
<evidence type="ECO:0000313" key="16">
    <source>
        <dbReference type="WBParaSite" id="scf7180000420926.g5948"/>
    </source>
</evidence>
<dbReference type="FunFam" id="3.30.160.20:FF:000021">
    <property type="entry name" value="Microprocessor complex subunit DGCR8"/>
    <property type="match status" value="1"/>
</dbReference>
<feature type="binding site" evidence="6">
    <location>
        <position position="1884"/>
    </location>
    <ligand>
        <name>Zn(2+)</name>
        <dbReference type="ChEBI" id="CHEBI:29105"/>
        <label>1</label>
    </ligand>
</feature>
<dbReference type="Gene3D" id="3.30.160.20">
    <property type="match status" value="1"/>
</dbReference>
<keyword evidence="8" id="KW-0378">Hydrolase</keyword>
<keyword evidence="6 8" id="KW-0479">Metal-binding</keyword>
<evidence type="ECO:0000259" key="11">
    <source>
        <dbReference type="PROSITE" id="PS50020"/>
    </source>
</evidence>
<keyword evidence="7" id="KW-0694">RNA-binding</keyword>
<protein>
    <recommendedName>
        <fullName evidence="8">Phosphodiesterase</fullName>
        <ecNumber evidence="8">3.1.4.-</ecNumber>
    </recommendedName>
</protein>
<feature type="binding site" evidence="6">
    <location>
        <position position="1920"/>
    </location>
    <ligand>
        <name>Zn(2+)</name>
        <dbReference type="ChEBI" id="CHEBI:29105"/>
        <label>1</label>
    </ligand>
</feature>
<feature type="region of interest" description="Disordered" evidence="10">
    <location>
        <begin position="1039"/>
        <end position="1058"/>
    </location>
</feature>
<feature type="binding site" evidence="6">
    <location>
        <position position="1921"/>
    </location>
    <ligand>
        <name>Zn(2+)</name>
        <dbReference type="ChEBI" id="CHEBI:29105"/>
        <label>1</label>
    </ligand>
</feature>